<feature type="compositionally biased region" description="Gly residues" evidence="1">
    <location>
        <begin position="15"/>
        <end position="25"/>
    </location>
</feature>
<name>A0ABT9RKY2_9ACTN</name>
<evidence type="ECO:0000313" key="3">
    <source>
        <dbReference type="Proteomes" id="UP001230426"/>
    </source>
</evidence>
<dbReference type="EMBL" id="JAUSRB010000002">
    <property type="protein sequence ID" value="MDP9868990.1"/>
    <property type="molecule type" value="Genomic_DNA"/>
</dbReference>
<comment type="caution">
    <text evidence="2">The sequence shown here is derived from an EMBL/GenBank/DDBJ whole genome shotgun (WGS) entry which is preliminary data.</text>
</comment>
<dbReference type="Proteomes" id="UP001230426">
    <property type="component" value="Unassembled WGS sequence"/>
</dbReference>
<feature type="region of interest" description="Disordered" evidence="1">
    <location>
        <begin position="1"/>
        <end position="88"/>
    </location>
</feature>
<sequence>MSVELGGGESDRVGDLGGVGEGLPGERGPAQQSPPALGQVQPAGPDRDEHLADPRMTGRPSADPPAEMAGQIVGDDHDRATPVGGGDLLKQLDPAVAVARGRAEGEFGAVADAQRAVDPGLVGAA</sequence>
<proteinExistence type="predicted"/>
<accession>A0ABT9RKY2</accession>
<organism evidence="2 3">
    <name type="scientific">Streptosporangium brasiliense</name>
    <dbReference type="NCBI Taxonomy" id="47480"/>
    <lineage>
        <taxon>Bacteria</taxon>
        <taxon>Bacillati</taxon>
        <taxon>Actinomycetota</taxon>
        <taxon>Actinomycetes</taxon>
        <taxon>Streptosporangiales</taxon>
        <taxon>Streptosporangiaceae</taxon>
        <taxon>Streptosporangium</taxon>
    </lineage>
</organism>
<keyword evidence="3" id="KW-1185">Reference proteome</keyword>
<reference evidence="2 3" key="1">
    <citation type="submission" date="2023-07" db="EMBL/GenBank/DDBJ databases">
        <title>Sequencing the genomes of 1000 actinobacteria strains.</title>
        <authorList>
            <person name="Klenk H.-P."/>
        </authorList>
    </citation>
    <scope>NUCLEOTIDE SEQUENCE [LARGE SCALE GENOMIC DNA]</scope>
    <source>
        <strain evidence="2 3">DSM 44109</strain>
    </source>
</reference>
<evidence type="ECO:0000313" key="2">
    <source>
        <dbReference type="EMBL" id="MDP9868990.1"/>
    </source>
</evidence>
<protein>
    <submittedName>
        <fullName evidence="2">Uncharacterized protein</fullName>
    </submittedName>
</protein>
<gene>
    <name evidence="2" type="ORF">J2S55_008256</name>
</gene>
<evidence type="ECO:0000256" key="1">
    <source>
        <dbReference type="SAM" id="MobiDB-lite"/>
    </source>
</evidence>